<dbReference type="GO" id="GO:0005739">
    <property type="term" value="C:mitochondrion"/>
    <property type="evidence" value="ECO:0007669"/>
    <property type="project" value="TreeGrafter"/>
</dbReference>
<dbReference type="InterPro" id="IPR013783">
    <property type="entry name" value="Ig-like_fold"/>
</dbReference>
<feature type="compositionally biased region" description="Basic and acidic residues" evidence="2">
    <location>
        <begin position="1"/>
        <end position="19"/>
    </location>
</feature>
<evidence type="ECO:0000313" key="4">
    <source>
        <dbReference type="Ensembl" id="ENSANIP00000012223.1"/>
    </source>
</evidence>
<keyword evidence="5" id="KW-1185">Reference proteome</keyword>
<dbReference type="Ensembl" id="ENSANIT00000012647.1">
    <property type="protein sequence ID" value="ENSANIP00000012223.1"/>
    <property type="gene ID" value="ENSANIG00000008276.1"/>
</dbReference>
<dbReference type="GO" id="GO:0003810">
    <property type="term" value="F:protein-glutamine gamma-glutamyltransferase activity"/>
    <property type="evidence" value="ECO:0007669"/>
    <property type="project" value="TreeGrafter"/>
</dbReference>
<dbReference type="PANTHER" id="PTHR11590">
    <property type="entry name" value="PROTEIN-GLUTAMINE GAMMA-GLUTAMYLTRANSFERASE"/>
    <property type="match status" value="1"/>
</dbReference>
<evidence type="ECO:0000256" key="1">
    <source>
        <dbReference type="ARBA" id="ARBA00005968"/>
    </source>
</evidence>
<dbReference type="InterPro" id="IPR014756">
    <property type="entry name" value="Ig_E-set"/>
</dbReference>
<proteinExistence type="inferred from homology"/>
<evidence type="ECO:0000313" key="5">
    <source>
        <dbReference type="Proteomes" id="UP000694541"/>
    </source>
</evidence>
<feature type="region of interest" description="Disordered" evidence="2">
    <location>
        <begin position="1"/>
        <end position="20"/>
    </location>
</feature>
<comment type="similarity">
    <text evidence="1">Belongs to the transglutaminase superfamily. Transglutaminase family.</text>
</comment>
<dbReference type="InterPro" id="IPR001102">
    <property type="entry name" value="Transglutaminase_N"/>
</dbReference>
<reference evidence="4" key="1">
    <citation type="submission" date="2025-08" db="UniProtKB">
        <authorList>
            <consortium name="Ensembl"/>
        </authorList>
    </citation>
    <scope>IDENTIFICATION</scope>
</reference>
<feature type="domain" description="Transglutaminase N-terminal" evidence="3">
    <location>
        <begin position="4"/>
        <end position="70"/>
    </location>
</feature>
<protein>
    <recommendedName>
        <fullName evidence="3">Transglutaminase N-terminal domain-containing protein</fullName>
    </recommendedName>
</protein>
<evidence type="ECO:0000259" key="3">
    <source>
        <dbReference type="Pfam" id="PF00868"/>
    </source>
</evidence>
<dbReference type="AlphaFoldDB" id="A0A8B9MPP4"/>
<organism evidence="4 5">
    <name type="scientific">Accipiter nisus</name>
    <name type="common">Eurasian sparrowhawk</name>
    <dbReference type="NCBI Taxonomy" id="211598"/>
    <lineage>
        <taxon>Eukaryota</taxon>
        <taxon>Metazoa</taxon>
        <taxon>Chordata</taxon>
        <taxon>Craniata</taxon>
        <taxon>Vertebrata</taxon>
        <taxon>Euteleostomi</taxon>
        <taxon>Archelosauria</taxon>
        <taxon>Archosauria</taxon>
        <taxon>Dinosauria</taxon>
        <taxon>Saurischia</taxon>
        <taxon>Theropoda</taxon>
        <taxon>Coelurosauria</taxon>
        <taxon>Aves</taxon>
        <taxon>Neognathae</taxon>
        <taxon>Neoaves</taxon>
        <taxon>Telluraves</taxon>
        <taxon>Accipitrimorphae</taxon>
        <taxon>Accipitriformes</taxon>
        <taxon>Accipitridae</taxon>
        <taxon>Accipitrinae</taxon>
        <taxon>Accipiter</taxon>
    </lineage>
</organism>
<name>A0A8B9MPP4_9AVES</name>
<accession>A0A8B9MPP4</accession>
<sequence>MAETWDLQRDRNGREHRTAEMGGQQLVVRRGQPFTITLCFSGRGYEEGVDKLAFNVETGECRRALRHQRAPACRRASCPLPQGSPRAHVAVPRRNAVPERVPSPPGRGRCYQQLLYQDREKR</sequence>
<dbReference type="Pfam" id="PF00868">
    <property type="entry name" value="Transglut_N"/>
    <property type="match status" value="1"/>
</dbReference>
<reference evidence="4" key="2">
    <citation type="submission" date="2025-09" db="UniProtKB">
        <authorList>
            <consortium name="Ensembl"/>
        </authorList>
    </citation>
    <scope>IDENTIFICATION</scope>
</reference>
<dbReference type="InterPro" id="IPR050779">
    <property type="entry name" value="Transglutaminase"/>
</dbReference>
<evidence type="ECO:0000256" key="2">
    <source>
        <dbReference type="SAM" id="MobiDB-lite"/>
    </source>
</evidence>
<dbReference type="Gene3D" id="2.60.40.10">
    <property type="entry name" value="Immunoglobulins"/>
    <property type="match status" value="1"/>
</dbReference>
<dbReference type="SUPFAM" id="SSF81296">
    <property type="entry name" value="E set domains"/>
    <property type="match status" value="1"/>
</dbReference>
<dbReference type="Proteomes" id="UP000694541">
    <property type="component" value="Unplaced"/>
</dbReference>
<dbReference type="PANTHER" id="PTHR11590:SF6">
    <property type="entry name" value="PROTEIN-GLUTAMINE GAMMA-GLUTAMYLTRANSFERASE 2"/>
    <property type="match status" value="1"/>
</dbReference>